<dbReference type="RefSeq" id="WP_319979008.1">
    <property type="nucleotide sequence ID" value="NZ_JAXAVU010000013.1"/>
</dbReference>
<organism evidence="2 3">
    <name type="scientific">Lentzea sokolovensis</name>
    <dbReference type="NCBI Taxonomy" id="3095429"/>
    <lineage>
        <taxon>Bacteria</taxon>
        <taxon>Bacillati</taxon>
        <taxon>Actinomycetota</taxon>
        <taxon>Actinomycetes</taxon>
        <taxon>Pseudonocardiales</taxon>
        <taxon>Pseudonocardiaceae</taxon>
        <taxon>Lentzea</taxon>
    </lineage>
</organism>
<accession>A0ABU4V5D9</accession>
<name>A0ABU4V5D9_9PSEU</name>
<protein>
    <submittedName>
        <fullName evidence="2">Uncharacterized protein</fullName>
    </submittedName>
</protein>
<proteinExistence type="predicted"/>
<feature type="region of interest" description="Disordered" evidence="1">
    <location>
        <begin position="1"/>
        <end position="25"/>
    </location>
</feature>
<gene>
    <name evidence="2" type="ORF">SK854_32800</name>
</gene>
<dbReference type="EMBL" id="JAXAVU010000013">
    <property type="protein sequence ID" value="MDX8146934.1"/>
    <property type="molecule type" value="Genomic_DNA"/>
</dbReference>
<reference evidence="2 3" key="1">
    <citation type="submission" date="2023-11" db="EMBL/GenBank/DDBJ databases">
        <title>Lentzea sokolovensis, sp. nov., Lentzea kristufkii, sp. nov., and Lentzea miocenensis, sp. nov., rare actinobacteria from Sokolov Coal Basin, Miocene lacustrine sediment, Czech Republic.</title>
        <authorList>
            <person name="Lara A."/>
            <person name="Kotroba L."/>
            <person name="Nouioui I."/>
            <person name="Neumann-Schaal M."/>
            <person name="Mast Y."/>
            <person name="Chronakova A."/>
        </authorList>
    </citation>
    <scope>NUCLEOTIDE SEQUENCE [LARGE SCALE GENOMIC DNA]</scope>
    <source>
        <strain evidence="2 3">BCCO 10_0061</strain>
    </source>
</reference>
<evidence type="ECO:0000313" key="2">
    <source>
        <dbReference type="EMBL" id="MDX8146934.1"/>
    </source>
</evidence>
<comment type="caution">
    <text evidence="2">The sequence shown here is derived from an EMBL/GenBank/DDBJ whole genome shotgun (WGS) entry which is preliminary data.</text>
</comment>
<sequence>MGVGDGGGGGEKPDVNHSITGDSFTDLVGRKPDGTIWMYANNIIM</sequence>
<reference evidence="2 3" key="2">
    <citation type="submission" date="2023-11" db="EMBL/GenBank/DDBJ databases">
        <authorList>
            <person name="Lara A.C."/>
            <person name="Chronakova A."/>
        </authorList>
    </citation>
    <scope>NUCLEOTIDE SEQUENCE [LARGE SCALE GENOMIC DNA]</scope>
    <source>
        <strain evidence="2 3">BCCO 10_0061</strain>
    </source>
</reference>
<evidence type="ECO:0000256" key="1">
    <source>
        <dbReference type="SAM" id="MobiDB-lite"/>
    </source>
</evidence>
<feature type="compositionally biased region" description="Gly residues" evidence="1">
    <location>
        <begin position="1"/>
        <end position="10"/>
    </location>
</feature>
<evidence type="ECO:0000313" key="3">
    <source>
        <dbReference type="Proteomes" id="UP001285352"/>
    </source>
</evidence>
<keyword evidence="3" id="KW-1185">Reference proteome</keyword>
<dbReference type="Proteomes" id="UP001285352">
    <property type="component" value="Unassembled WGS sequence"/>
</dbReference>